<dbReference type="SUPFAM" id="SSF51445">
    <property type="entry name" value="(Trans)glycosidases"/>
    <property type="match status" value="1"/>
</dbReference>
<dbReference type="EMBL" id="GGEC01038018">
    <property type="protein sequence ID" value="MBX18502.1"/>
    <property type="molecule type" value="Transcribed_RNA"/>
</dbReference>
<protein>
    <submittedName>
        <fullName evidence="4">Beta-glucosidase 17-like</fullName>
    </submittedName>
</protein>
<evidence type="ECO:0000256" key="1">
    <source>
        <dbReference type="ARBA" id="ARBA00010838"/>
    </source>
</evidence>
<dbReference type="InterPro" id="IPR018120">
    <property type="entry name" value="Glyco_hydro_1_AS"/>
</dbReference>
<proteinExistence type="inferred from homology"/>
<dbReference type="GO" id="GO:0008422">
    <property type="term" value="F:beta-glucosidase activity"/>
    <property type="evidence" value="ECO:0007669"/>
    <property type="project" value="TreeGrafter"/>
</dbReference>
<dbReference type="PANTHER" id="PTHR10353:SF44">
    <property type="entry name" value="BETA-GLUCOSIDASE 17"/>
    <property type="match status" value="1"/>
</dbReference>
<dbReference type="PROSITE" id="PS00572">
    <property type="entry name" value="GLYCOSYL_HYDROL_F1_1"/>
    <property type="match status" value="1"/>
</dbReference>
<organism evidence="4">
    <name type="scientific">Rhizophora mucronata</name>
    <name type="common">Asiatic mangrove</name>
    <dbReference type="NCBI Taxonomy" id="61149"/>
    <lineage>
        <taxon>Eukaryota</taxon>
        <taxon>Viridiplantae</taxon>
        <taxon>Streptophyta</taxon>
        <taxon>Embryophyta</taxon>
        <taxon>Tracheophyta</taxon>
        <taxon>Spermatophyta</taxon>
        <taxon>Magnoliopsida</taxon>
        <taxon>eudicotyledons</taxon>
        <taxon>Gunneridae</taxon>
        <taxon>Pentapetalae</taxon>
        <taxon>rosids</taxon>
        <taxon>fabids</taxon>
        <taxon>Malpighiales</taxon>
        <taxon>Rhizophoraceae</taxon>
        <taxon>Rhizophora</taxon>
    </lineage>
</organism>
<dbReference type="InterPro" id="IPR001360">
    <property type="entry name" value="Glyco_hydro_1"/>
</dbReference>
<evidence type="ECO:0000313" key="4">
    <source>
        <dbReference type="EMBL" id="MBX18502.1"/>
    </source>
</evidence>
<name>A0A2P2LKK4_RHIMU</name>
<dbReference type="GO" id="GO:0005975">
    <property type="term" value="P:carbohydrate metabolic process"/>
    <property type="evidence" value="ECO:0007669"/>
    <property type="project" value="InterPro"/>
</dbReference>
<dbReference type="PRINTS" id="PR00131">
    <property type="entry name" value="GLHYDRLASE1"/>
</dbReference>
<dbReference type="AlphaFoldDB" id="A0A2P2LKK4"/>
<dbReference type="Gene3D" id="3.20.20.80">
    <property type="entry name" value="Glycosidases"/>
    <property type="match status" value="1"/>
</dbReference>
<evidence type="ECO:0000256" key="2">
    <source>
        <dbReference type="PROSITE-ProRule" id="PRU10055"/>
    </source>
</evidence>
<dbReference type="PANTHER" id="PTHR10353">
    <property type="entry name" value="GLYCOSYL HYDROLASE"/>
    <property type="match status" value="1"/>
</dbReference>
<accession>A0A2P2LKK4</accession>
<reference evidence="4" key="1">
    <citation type="submission" date="2018-02" db="EMBL/GenBank/DDBJ databases">
        <title>Rhizophora mucronata_Transcriptome.</title>
        <authorList>
            <person name="Meera S.P."/>
            <person name="Sreeshan A."/>
            <person name="Augustine A."/>
        </authorList>
    </citation>
    <scope>NUCLEOTIDE SEQUENCE</scope>
    <source>
        <tissue evidence="4">Leaf</tissue>
    </source>
</reference>
<evidence type="ECO:0000256" key="3">
    <source>
        <dbReference type="RuleBase" id="RU003690"/>
    </source>
</evidence>
<sequence>MRDLVGDRLPKFTVADMKMVKGSLDFVGVNYYTARFAEEATASGCDIDLSYTTDSHANLTTERNGIPIGEQTAASWLYVYPEGIRDLALYVRREYNNLPIIITENGMADPNNRTIPLDDALDDSSRIKFHFMHLSYLLEAIKFVLLSRF</sequence>
<comment type="similarity">
    <text evidence="1 3">Belongs to the glycosyl hydrolase 1 family.</text>
</comment>
<dbReference type="InterPro" id="IPR017853">
    <property type="entry name" value="GH"/>
</dbReference>
<dbReference type="Pfam" id="PF00232">
    <property type="entry name" value="Glyco_hydro_1"/>
    <property type="match status" value="1"/>
</dbReference>
<feature type="active site" description="Nucleophile" evidence="2">
    <location>
        <position position="104"/>
    </location>
</feature>